<comment type="similarity">
    <text evidence="3">Belongs to the GORAB family.</text>
</comment>
<reference evidence="11" key="2">
    <citation type="submission" date="2025-08" db="UniProtKB">
        <authorList>
            <consortium name="Ensembl"/>
        </authorList>
    </citation>
    <scope>IDENTIFICATION</scope>
</reference>
<evidence type="ECO:0000256" key="8">
    <source>
        <dbReference type="ARBA" id="ARBA00032512"/>
    </source>
</evidence>
<keyword evidence="5" id="KW-0963">Cytoplasm</keyword>
<dbReference type="PANTHER" id="PTHR21470:SF2">
    <property type="entry name" value="RAB6-INTERACTING GOLGIN"/>
    <property type="match status" value="1"/>
</dbReference>
<evidence type="ECO:0000256" key="3">
    <source>
        <dbReference type="ARBA" id="ARBA00005599"/>
    </source>
</evidence>
<name>H2Z5N7_CIOSA</name>
<dbReference type="HOGENOM" id="CLU_064636_1_0_1"/>
<evidence type="ECO:0000313" key="11">
    <source>
        <dbReference type="Ensembl" id="ENSCSAVP00000012899.1"/>
    </source>
</evidence>
<evidence type="ECO:0000313" key="12">
    <source>
        <dbReference type="Proteomes" id="UP000007875"/>
    </source>
</evidence>
<organism evidence="11 12">
    <name type="scientific">Ciona savignyi</name>
    <name type="common">Pacific transparent sea squirt</name>
    <dbReference type="NCBI Taxonomy" id="51511"/>
    <lineage>
        <taxon>Eukaryota</taxon>
        <taxon>Metazoa</taxon>
        <taxon>Chordata</taxon>
        <taxon>Tunicata</taxon>
        <taxon>Ascidiacea</taxon>
        <taxon>Phlebobranchia</taxon>
        <taxon>Cionidae</taxon>
        <taxon>Ciona</taxon>
    </lineage>
</organism>
<comment type="subcellular location">
    <subcellularLocation>
        <location evidence="1">Cytoplasm</location>
    </subcellularLocation>
    <subcellularLocation>
        <location evidence="2">Golgi apparatus</location>
    </subcellularLocation>
</comment>
<dbReference type="GO" id="GO:0005794">
    <property type="term" value="C:Golgi apparatus"/>
    <property type="evidence" value="ECO:0007669"/>
    <property type="project" value="UniProtKB-SubCell"/>
</dbReference>
<evidence type="ECO:0000256" key="7">
    <source>
        <dbReference type="ARBA" id="ARBA00023054"/>
    </source>
</evidence>
<evidence type="ECO:0000256" key="1">
    <source>
        <dbReference type="ARBA" id="ARBA00004496"/>
    </source>
</evidence>
<dbReference type="PANTHER" id="PTHR21470">
    <property type="entry name" value="RAB6-INTERACTING PROTEIN GORAB"/>
    <property type="match status" value="1"/>
</dbReference>
<evidence type="ECO:0000256" key="6">
    <source>
        <dbReference type="ARBA" id="ARBA00023034"/>
    </source>
</evidence>
<reference evidence="11" key="3">
    <citation type="submission" date="2025-09" db="UniProtKB">
        <authorList>
            <consortium name="Ensembl"/>
        </authorList>
    </citation>
    <scope>IDENTIFICATION</scope>
</reference>
<accession>H2Z5N7</accession>
<reference evidence="12" key="1">
    <citation type="submission" date="2003-08" db="EMBL/GenBank/DDBJ databases">
        <authorList>
            <person name="Birren B."/>
            <person name="Nusbaum C."/>
            <person name="Abebe A."/>
            <person name="Abouelleil A."/>
            <person name="Adekoya E."/>
            <person name="Ait-zahra M."/>
            <person name="Allen N."/>
            <person name="Allen T."/>
            <person name="An P."/>
            <person name="Anderson M."/>
            <person name="Anderson S."/>
            <person name="Arachchi H."/>
            <person name="Armbruster J."/>
            <person name="Bachantsang P."/>
            <person name="Baldwin J."/>
            <person name="Barry A."/>
            <person name="Bayul T."/>
            <person name="Blitshsteyn B."/>
            <person name="Bloom T."/>
            <person name="Blye J."/>
            <person name="Boguslavskiy L."/>
            <person name="Borowsky M."/>
            <person name="Boukhgalter B."/>
            <person name="Brunache A."/>
            <person name="Butler J."/>
            <person name="Calixte N."/>
            <person name="Calvo S."/>
            <person name="Camarata J."/>
            <person name="Campo K."/>
            <person name="Chang J."/>
            <person name="Cheshatsang Y."/>
            <person name="Citroen M."/>
            <person name="Collymore A."/>
            <person name="Considine T."/>
            <person name="Cook A."/>
            <person name="Cooke P."/>
            <person name="Corum B."/>
            <person name="Cuomo C."/>
            <person name="David R."/>
            <person name="Dawoe T."/>
            <person name="Degray S."/>
            <person name="Dodge S."/>
            <person name="Dooley K."/>
            <person name="Dorje P."/>
            <person name="Dorjee K."/>
            <person name="Dorris L."/>
            <person name="Duffey N."/>
            <person name="Dupes A."/>
            <person name="Elkins T."/>
            <person name="Engels R."/>
            <person name="Erickson J."/>
            <person name="Farina A."/>
            <person name="Faro S."/>
            <person name="Ferreira P."/>
            <person name="Fischer H."/>
            <person name="Fitzgerald M."/>
            <person name="Foley K."/>
            <person name="Gage D."/>
            <person name="Galagan J."/>
            <person name="Gearin G."/>
            <person name="Gnerre S."/>
            <person name="Gnirke A."/>
            <person name="Goyette A."/>
            <person name="Graham J."/>
            <person name="Grandbois E."/>
            <person name="Gyaltsen K."/>
            <person name="Hafez N."/>
            <person name="Hagopian D."/>
            <person name="Hagos B."/>
            <person name="Hall J."/>
            <person name="Hatcher B."/>
            <person name="Heller A."/>
            <person name="Higgins H."/>
            <person name="Honan T."/>
            <person name="Horn A."/>
            <person name="Houde N."/>
            <person name="Hughes L."/>
            <person name="Hulme W."/>
            <person name="Husby E."/>
            <person name="Iliev I."/>
            <person name="Jaffe D."/>
            <person name="Jones C."/>
            <person name="Kamal M."/>
            <person name="Kamat A."/>
            <person name="Kamvysselis M."/>
            <person name="Karlsson E."/>
            <person name="Kells C."/>
            <person name="Kieu A."/>
            <person name="Kisner P."/>
            <person name="Kodira C."/>
            <person name="Kulbokas E."/>
            <person name="Labutti K."/>
            <person name="Lama D."/>
            <person name="Landers T."/>
            <person name="Leger J."/>
            <person name="Levine S."/>
            <person name="Lewis D."/>
            <person name="Lewis T."/>
            <person name="Lindblad-toh K."/>
            <person name="Liu X."/>
            <person name="Lokyitsang T."/>
            <person name="Lokyitsang Y."/>
            <person name="Lucien O."/>
            <person name="Lui A."/>
            <person name="Ma L.J."/>
            <person name="Mabbitt R."/>
            <person name="Macdonald J."/>
            <person name="Maclean C."/>
            <person name="Major J."/>
            <person name="Manning J."/>
            <person name="Marabella R."/>
            <person name="Maru K."/>
            <person name="Matthews C."/>
            <person name="Mauceli E."/>
            <person name="Mccarthy M."/>
            <person name="Mcdonough S."/>
            <person name="Mcghee T."/>
            <person name="Meldrim J."/>
            <person name="Meneus L."/>
            <person name="Mesirov J."/>
            <person name="Mihalev A."/>
            <person name="Mihova T."/>
            <person name="Mikkelsen T."/>
            <person name="Mlenga V."/>
            <person name="Moru K."/>
            <person name="Mozes J."/>
            <person name="Mulrain L."/>
            <person name="Munson G."/>
            <person name="Naylor J."/>
            <person name="Newes C."/>
            <person name="Nguyen C."/>
            <person name="Nguyen N."/>
            <person name="Nguyen T."/>
            <person name="Nicol R."/>
            <person name="Nielsen C."/>
            <person name="Nizzari M."/>
            <person name="Norbu C."/>
            <person name="Norbu N."/>
            <person name="O'donnell P."/>
            <person name="Okoawo O."/>
            <person name="O'leary S."/>
            <person name="Omotosho B."/>
            <person name="O'neill K."/>
            <person name="Osman S."/>
            <person name="Parker S."/>
            <person name="Perrin D."/>
            <person name="Phunkhang P."/>
            <person name="Piqani B."/>
            <person name="Purcell S."/>
            <person name="Rachupka T."/>
            <person name="Ramasamy U."/>
            <person name="Rameau R."/>
            <person name="Ray V."/>
            <person name="Raymond C."/>
            <person name="Retta R."/>
            <person name="Richardson S."/>
            <person name="Rise C."/>
            <person name="Rodriguez J."/>
            <person name="Rogers J."/>
            <person name="Rogov P."/>
            <person name="Rutman M."/>
            <person name="Schupbach R."/>
            <person name="Seaman C."/>
            <person name="Settipalli S."/>
            <person name="Sharpe T."/>
            <person name="Sheridan J."/>
            <person name="Sherpa N."/>
            <person name="Shi J."/>
            <person name="Smirnov S."/>
            <person name="Smith C."/>
            <person name="Sougnez C."/>
            <person name="Spencer B."/>
            <person name="Stalker J."/>
            <person name="Stange-thomann N."/>
            <person name="Stavropoulos S."/>
            <person name="Stetson K."/>
            <person name="Stone C."/>
            <person name="Stone S."/>
            <person name="Stubbs M."/>
            <person name="Talamas J."/>
            <person name="Tchuinga P."/>
            <person name="Tenzing P."/>
            <person name="Tesfaye S."/>
            <person name="Theodore J."/>
            <person name="Thoulutsang Y."/>
            <person name="Topham K."/>
            <person name="Towey S."/>
            <person name="Tsamla T."/>
            <person name="Tsomo N."/>
            <person name="Vallee D."/>
            <person name="Vassiliev H."/>
            <person name="Venkataraman V."/>
            <person name="Vinson J."/>
            <person name="Vo A."/>
            <person name="Wade C."/>
            <person name="Wang S."/>
            <person name="Wangchuk T."/>
            <person name="Wangdi T."/>
            <person name="Whittaker C."/>
            <person name="Wilkinson J."/>
            <person name="Wu Y."/>
            <person name="Wyman D."/>
            <person name="Yadav S."/>
            <person name="Yang S."/>
            <person name="Yang X."/>
            <person name="Yeager S."/>
            <person name="Yee E."/>
            <person name="Young G."/>
            <person name="Zainoun J."/>
            <person name="Zembeck L."/>
            <person name="Zimmer A."/>
            <person name="Zody M."/>
            <person name="Lander E."/>
        </authorList>
    </citation>
    <scope>NUCLEOTIDE SEQUENCE [LARGE SCALE GENOMIC DNA]</scope>
</reference>
<dbReference type="FunCoup" id="H2Z5N7">
    <property type="interactions" value="26"/>
</dbReference>
<dbReference type="GeneTree" id="ENSGT00390000014886"/>
<protein>
    <recommendedName>
        <fullName evidence="4">RAB6-interacting golgin</fullName>
    </recommendedName>
    <alternativeName>
        <fullName evidence="9">N-terminal kinase-like-binding protein 1</fullName>
    </alternativeName>
    <alternativeName>
        <fullName evidence="8">SCY1-like 1-binding protein 1</fullName>
    </alternativeName>
</protein>
<dbReference type="OMA" id="WEFSQAQ"/>
<proteinExistence type="inferred from homology"/>
<feature type="region of interest" description="Disordered" evidence="10">
    <location>
        <begin position="1"/>
        <end position="101"/>
    </location>
</feature>
<feature type="compositionally biased region" description="Polar residues" evidence="10">
    <location>
        <begin position="41"/>
        <end position="75"/>
    </location>
</feature>
<dbReference type="Proteomes" id="UP000007875">
    <property type="component" value="Unassembled WGS sequence"/>
</dbReference>
<evidence type="ECO:0000256" key="5">
    <source>
        <dbReference type="ARBA" id="ARBA00022490"/>
    </source>
</evidence>
<dbReference type="InParanoid" id="H2Z5N7"/>
<keyword evidence="12" id="KW-1185">Reference proteome</keyword>
<dbReference type="InterPro" id="IPR007033">
    <property type="entry name" value="GORAB"/>
</dbReference>
<dbReference type="GO" id="GO:1905515">
    <property type="term" value="P:non-motile cilium assembly"/>
    <property type="evidence" value="ECO:0007669"/>
    <property type="project" value="TreeGrafter"/>
</dbReference>
<dbReference type="AlphaFoldDB" id="H2Z5N7"/>
<evidence type="ECO:0000256" key="4">
    <source>
        <dbReference type="ARBA" id="ARBA00014130"/>
    </source>
</evidence>
<dbReference type="Ensembl" id="ENSCSAVT00000013048.1">
    <property type="protein sequence ID" value="ENSCSAVP00000012899.1"/>
    <property type="gene ID" value="ENSCSAVG00000007576.1"/>
</dbReference>
<feature type="region of interest" description="Disordered" evidence="10">
    <location>
        <begin position="143"/>
        <end position="162"/>
    </location>
</feature>
<evidence type="ECO:0000256" key="10">
    <source>
        <dbReference type="SAM" id="MobiDB-lite"/>
    </source>
</evidence>
<feature type="compositionally biased region" description="Basic and acidic residues" evidence="10">
    <location>
        <begin position="84"/>
        <end position="101"/>
    </location>
</feature>
<keyword evidence="6" id="KW-0333">Golgi apparatus</keyword>
<sequence>MSEWVGFTDEDLHKFQNGDTGIRLNKERPNIAKPVAKKTRQTQVNNRSKQKQSHGSSTQATSNLRKTSNTNQQVPSAAFLSKSINKDSKPKEVQATSKREDKIPVPVAAPMSETTPEAKKCEIEQKADIVIDDAEVKKRDKMKLEDAQQRQKQMEEKNRKKKEMLTKEIAERRKKAVAESSKLVKIQAELTKLDQLLTVDVSILRDQIDAVCWEFSQAQRRFQQAEMEYIAAKVDLHHKTTRKEELTEHLFNIIQANEERKAKKLEELMIQLNMEEEEL</sequence>
<keyword evidence="7" id="KW-0175">Coiled coil</keyword>
<evidence type="ECO:0000256" key="9">
    <source>
        <dbReference type="ARBA" id="ARBA00033032"/>
    </source>
</evidence>
<evidence type="ECO:0000256" key="2">
    <source>
        <dbReference type="ARBA" id="ARBA00004555"/>
    </source>
</evidence>
<dbReference type="eggNOG" id="ENOG502R60M">
    <property type="taxonomic scope" value="Eukaryota"/>
</dbReference>